<feature type="region of interest" description="Disordered" evidence="1">
    <location>
        <begin position="832"/>
        <end position="853"/>
    </location>
</feature>
<dbReference type="InterPro" id="IPR052894">
    <property type="entry name" value="AsmA-related"/>
</dbReference>
<evidence type="ECO:0000256" key="1">
    <source>
        <dbReference type="SAM" id="MobiDB-lite"/>
    </source>
</evidence>
<dbReference type="PANTHER" id="PTHR30441">
    <property type="entry name" value="DUF748 DOMAIN-CONTAINING PROTEIN"/>
    <property type="match status" value="1"/>
</dbReference>
<dbReference type="AlphaFoldDB" id="A0AAI8C5B7"/>
<evidence type="ECO:0008006" key="4">
    <source>
        <dbReference type="Google" id="ProtNLM"/>
    </source>
</evidence>
<sequence>MNKKVLKWTGGIVLGLFILLMLTPILFKGKIQDLVLKTINDNLNAKVTFEKVDLSFIRNFPKATVVIKDLAVVNKAPFDGDTLVSAKMIGLKMSIMELFNGADKPMSIEDILVENAKVNVIVNEQGVANYDIALKKEDEEDEDSSDKDPFSLALNHYKIDNLNLTYKDLGSKMMFTINEFYHQGTGNLSDDILDLDTESKAKVSFVMEDTKFLNEVNLSLKALIGMDMTNQLYSFKENKALINQLPLAFDGSVQLLEDGQQFDLSFATPDSDFKNFLGLIPEAYAGNLKGVTTSGDFKVEGKVKGKMTETTIPTLAIHMNAKNASFKYPDLPKAVQNILLDINVMNETGIMKDLYVDINQLSFKIDQDIFNAKAKIKNISENALVDANFDGVINLANVSKAYPVKLDTPLTGILKAKVATNFDMNSVEKEQYQNIKNSGSVSLTGFNFSTDAMAKPMQIQEAALTFNTSNVTLNKLAIKTGTSDLNADGRLDNLYGFLFKKQTLKGNFNLNSNNFVLADLLKEDTAKAEDKKEKSTTTKASDPLKIPGFLDCTINANAKTVVYDDLTLKNVKGTLVIKDEAARLQNMSTDLFGGKIAFGGNVSTKEAIPTFDMNLGLQSLDIKQTFTDLGFLKAVAPIANVMSGKVNAAVVMKGKLNAADLSPDLNTMSGDIKGDLANASINAQNSKLLSSLDGALNFIDLKNLDLSNKKMHIVFNNGRVQFKPFDIKTKDLAVTVSGEHGFDQSLNYALDFKVPAKLLGNDVANALTALGPKSSNKFDAIPVKVGVTGDFTNPKVSANMADVVKNITNEILEEQKNQLVGKGKDALLDILGGKKENNTPNEEDVTKKNETEETVNKISEGLKGLFGKKKKTEETE</sequence>
<reference evidence="2 3" key="1">
    <citation type="journal article" date="2016" name="J. Zhejiang Univ. Sci. B">
        <title>Antibiotic resistance mechanisms of Myroides sp.</title>
        <authorList>
            <person name="Hu S."/>
            <person name="Yuan S."/>
            <person name="Qu H."/>
            <person name="Jiang T."/>
            <person name="Zhou Y."/>
            <person name="Wang M."/>
            <person name="Ming D."/>
        </authorList>
    </citation>
    <scope>NUCLEOTIDE SEQUENCE [LARGE SCALE GENOMIC DNA]</scope>
    <source>
        <strain evidence="2 3">PR63039</strain>
    </source>
</reference>
<feature type="compositionally biased region" description="Basic and acidic residues" evidence="1">
    <location>
        <begin position="844"/>
        <end position="853"/>
    </location>
</feature>
<accession>A0AAI8C5B7</accession>
<dbReference type="GO" id="GO:0090313">
    <property type="term" value="P:regulation of protein targeting to membrane"/>
    <property type="evidence" value="ECO:0007669"/>
    <property type="project" value="TreeGrafter"/>
</dbReference>
<evidence type="ECO:0000313" key="3">
    <source>
        <dbReference type="Proteomes" id="UP000069030"/>
    </source>
</evidence>
<dbReference type="PANTHER" id="PTHR30441:SF8">
    <property type="entry name" value="DUF748 DOMAIN-CONTAINING PROTEIN"/>
    <property type="match status" value="1"/>
</dbReference>
<dbReference type="Proteomes" id="UP000069030">
    <property type="component" value="Chromosome"/>
</dbReference>
<proteinExistence type="predicted"/>
<organism evidence="2 3">
    <name type="scientific">Myroides odoratimimus</name>
    <dbReference type="NCBI Taxonomy" id="76832"/>
    <lineage>
        <taxon>Bacteria</taxon>
        <taxon>Pseudomonadati</taxon>
        <taxon>Bacteroidota</taxon>
        <taxon>Flavobacteriia</taxon>
        <taxon>Flavobacteriales</taxon>
        <taxon>Flavobacteriaceae</taxon>
        <taxon>Myroides</taxon>
    </lineage>
</organism>
<dbReference type="GO" id="GO:0005886">
    <property type="term" value="C:plasma membrane"/>
    <property type="evidence" value="ECO:0007669"/>
    <property type="project" value="TreeGrafter"/>
</dbReference>
<protein>
    <recommendedName>
        <fullName evidence="4">AsmA family protein</fullName>
    </recommendedName>
</protein>
<dbReference type="KEGG" id="mod:AS202_08590"/>
<dbReference type="RefSeq" id="WP_058699294.1">
    <property type="nucleotide sequence ID" value="NZ_CP013690.1"/>
</dbReference>
<evidence type="ECO:0000313" key="2">
    <source>
        <dbReference type="EMBL" id="ALU26200.1"/>
    </source>
</evidence>
<gene>
    <name evidence="2" type="ORF">AS202_08590</name>
</gene>
<dbReference type="EMBL" id="CP013690">
    <property type="protein sequence ID" value="ALU26200.1"/>
    <property type="molecule type" value="Genomic_DNA"/>
</dbReference>
<name>A0AAI8C5B7_9FLAO</name>